<dbReference type="InterPro" id="IPR013783">
    <property type="entry name" value="Ig-like_fold"/>
</dbReference>
<dbReference type="EMBL" id="VZTI01003728">
    <property type="protein sequence ID" value="NXB63524.1"/>
    <property type="molecule type" value="Genomic_DNA"/>
</dbReference>
<keyword evidence="3" id="KW-1185">Reference proteome</keyword>
<dbReference type="AlphaFoldDB" id="A0A7K8FIS3"/>
<feature type="domain" description="Ig-like" evidence="1">
    <location>
        <begin position="28"/>
        <end position="116"/>
    </location>
</feature>
<dbReference type="InterPro" id="IPR050160">
    <property type="entry name" value="MHC/Immunoglobulin"/>
</dbReference>
<protein>
    <submittedName>
        <fullName evidence="2">DMA protein</fullName>
    </submittedName>
</protein>
<dbReference type="PANTHER" id="PTHR19944:SF50">
    <property type="entry name" value="HLA CLASS II HISTOCOMPATIBILITY ANTIGEN, DM ALPHA CHAIN"/>
    <property type="match status" value="1"/>
</dbReference>
<dbReference type="InterPro" id="IPR036179">
    <property type="entry name" value="Ig-like_dom_sf"/>
</dbReference>
<reference evidence="2 3" key="1">
    <citation type="submission" date="2019-09" db="EMBL/GenBank/DDBJ databases">
        <title>Bird 10,000 Genomes (B10K) Project - Family phase.</title>
        <authorList>
            <person name="Zhang G."/>
        </authorList>
    </citation>
    <scope>NUCLEOTIDE SEQUENCE [LARGE SCALE GENOMIC DNA]</scope>
    <source>
        <strain evidence="2">B10K-DU-029-33</strain>
        <tissue evidence="2">Heart</tissue>
    </source>
</reference>
<evidence type="ECO:0000313" key="3">
    <source>
        <dbReference type="Proteomes" id="UP000548317"/>
    </source>
</evidence>
<gene>
    <name evidence="2" type="primary">H2dma</name>
    <name evidence="2" type="ORF">STRCIN_R15792</name>
</gene>
<dbReference type="Pfam" id="PF07654">
    <property type="entry name" value="C1-set"/>
    <property type="match status" value="1"/>
</dbReference>
<dbReference type="SUPFAM" id="SSF48726">
    <property type="entry name" value="Immunoglobulin"/>
    <property type="match status" value="1"/>
</dbReference>
<dbReference type="PANTHER" id="PTHR19944">
    <property type="entry name" value="MHC CLASS II-RELATED"/>
    <property type="match status" value="1"/>
</dbReference>
<feature type="non-terminal residue" evidence="2">
    <location>
        <position position="131"/>
    </location>
</feature>
<accession>A0A7K8FIS3</accession>
<organism evidence="2 3">
    <name type="scientific">Struthidea cinerea</name>
    <dbReference type="NCBI Taxonomy" id="181839"/>
    <lineage>
        <taxon>Eukaryota</taxon>
        <taxon>Metazoa</taxon>
        <taxon>Chordata</taxon>
        <taxon>Craniata</taxon>
        <taxon>Vertebrata</taxon>
        <taxon>Euteleostomi</taxon>
        <taxon>Archelosauria</taxon>
        <taxon>Archosauria</taxon>
        <taxon>Dinosauria</taxon>
        <taxon>Saurischia</taxon>
        <taxon>Theropoda</taxon>
        <taxon>Coelurosauria</taxon>
        <taxon>Aves</taxon>
        <taxon>Neognathae</taxon>
        <taxon>Neoaves</taxon>
        <taxon>Telluraves</taxon>
        <taxon>Australaves</taxon>
        <taxon>Passeriformes</taxon>
        <taxon>Corvoidea</taxon>
        <taxon>Corcoracidae</taxon>
        <taxon>Struthidea</taxon>
    </lineage>
</organism>
<dbReference type="PROSITE" id="PS50835">
    <property type="entry name" value="IG_LIKE"/>
    <property type="match status" value="1"/>
</dbReference>
<evidence type="ECO:0000259" key="1">
    <source>
        <dbReference type="PROSITE" id="PS50835"/>
    </source>
</evidence>
<sequence>PEAQLCQEILQDLSRELTGLVPKAKGVPVVSVFPALPPLPGKPNTLVCLVENIFPPALDIGWTLAGVPVTQGVTHSPYTPTADLTFVRFSYVPVVPVAGDVHACVVTSRRDNTTVVAYWVVPDTALDEQLD</sequence>
<dbReference type="Gene3D" id="2.60.40.10">
    <property type="entry name" value="Immunoglobulins"/>
    <property type="match status" value="1"/>
</dbReference>
<dbReference type="SMART" id="SM00407">
    <property type="entry name" value="IGc1"/>
    <property type="match status" value="1"/>
</dbReference>
<dbReference type="InterPro" id="IPR003597">
    <property type="entry name" value="Ig_C1-set"/>
</dbReference>
<evidence type="ECO:0000313" key="2">
    <source>
        <dbReference type="EMBL" id="NXB63524.1"/>
    </source>
</evidence>
<name>A0A7K8FIS3_9CORV</name>
<comment type="caution">
    <text evidence="2">The sequence shown here is derived from an EMBL/GenBank/DDBJ whole genome shotgun (WGS) entry which is preliminary data.</text>
</comment>
<feature type="non-terminal residue" evidence="2">
    <location>
        <position position="1"/>
    </location>
</feature>
<proteinExistence type="predicted"/>
<dbReference type="InterPro" id="IPR007110">
    <property type="entry name" value="Ig-like_dom"/>
</dbReference>
<dbReference type="Proteomes" id="UP000548317">
    <property type="component" value="Unassembled WGS sequence"/>
</dbReference>